<dbReference type="CDD" id="cd05832">
    <property type="entry name" value="Ribosomal_L12p"/>
    <property type="match status" value="1"/>
</dbReference>
<organism evidence="7">
    <name type="scientific">Ignisphaera aggregans</name>
    <dbReference type="NCBI Taxonomy" id="334771"/>
    <lineage>
        <taxon>Archaea</taxon>
        <taxon>Thermoproteota</taxon>
        <taxon>Thermoprotei</taxon>
        <taxon>Desulfurococcales</taxon>
        <taxon>Desulfurococcaceae</taxon>
        <taxon>Ignisphaera</taxon>
    </lineage>
</organism>
<feature type="region of interest" description="Disordered" evidence="5">
    <location>
        <begin position="65"/>
        <end position="111"/>
    </location>
</feature>
<keyword evidence="2 4" id="KW-0689">Ribosomal protein</keyword>
<proteinExistence type="inferred from homology"/>
<dbReference type="InterPro" id="IPR022295">
    <property type="entry name" value="Ribosomal_P1_arc"/>
</dbReference>
<gene>
    <name evidence="4" type="primary">rpl12</name>
    <name evidence="7" type="ORF">ENU08_05070</name>
    <name evidence="6" type="ORF">ENU41_02845</name>
</gene>
<reference evidence="7" key="1">
    <citation type="journal article" date="2020" name="mSystems">
        <title>Genome- and Community-Level Interaction Insights into Carbon Utilization and Element Cycling Functions of Hydrothermarchaeota in Hydrothermal Sediment.</title>
        <authorList>
            <person name="Zhou Z."/>
            <person name="Liu Y."/>
            <person name="Xu W."/>
            <person name="Pan J."/>
            <person name="Luo Z.H."/>
            <person name="Li M."/>
        </authorList>
    </citation>
    <scope>NUCLEOTIDE SEQUENCE [LARGE SCALE GENOMIC DNA]</scope>
    <source>
        <strain evidence="7">SpSt-637</strain>
        <strain evidence="6">SpSt-667</strain>
    </source>
</reference>
<dbReference type="EMBL" id="DTBD01000041">
    <property type="protein sequence ID" value="HGQ64596.1"/>
    <property type="molecule type" value="Genomic_DNA"/>
</dbReference>
<dbReference type="NCBIfam" id="TIGR03685">
    <property type="entry name" value="ribo_P1_arch"/>
    <property type="match status" value="1"/>
</dbReference>
<feature type="compositionally biased region" description="Low complexity" evidence="5">
    <location>
        <begin position="68"/>
        <end position="82"/>
    </location>
</feature>
<keyword evidence="3 4" id="KW-0687">Ribonucleoprotein</keyword>
<name>A0A7C4JJM9_9CREN</name>
<evidence type="ECO:0000256" key="2">
    <source>
        <dbReference type="ARBA" id="ARBA00022980"/>
    </source>
</evidence>
<dbReference type="GO" id="GO:0003735">
    <property type="term" value="F:structural constituent of ribosome"/>
    <property type="evidence" value="ECO:0007669"/>
    <property type="project" value="InterPro"/>
</dbReference>
<dbReference type="HAMAP" id="MF_01478">
    <property type="entry name" value="Ribosomal_L12_arch"/>
    <property type="match status" value="1"/>
</dbReference>
<comment type="similarity">
    <text evidence="1 4">Belongs to the eukaryotic ribosomal protein P1/P2 family.</text>
</comment>
<comment type="caution">
    <text evidence="7">The sequence shown here is derived from an EMBL/GenBank/DDBJ whole genome shotgun (WGS) entry which is preliminary data.</text>
</comment>
<comment type="function">
    <text evidence="4">Forms part of the ribosomal stalk, playing a central role in the interaction of the ribosome with GTP-bound translation factors.</text>
</comment>
<dbReference type="GO" id="GO:0002182">
    <property type="term" value="P:cytoplasmic translational elongation"/>
    <property type="evidence" value="ECO:0007669"/>
    <property type="project" value="InterPro"/>
</dbReference>
<dbReference type="EMBL" id="DTCK01000014">
    <property type="protein sequence ID" value="HGQ35598.1"/>
    <property type="molecule type" value="Genomic_DNA"/>
</dbReference>
<dbReference type="PANTHER" id="PTHR21141">
    <property type="entry name" value="60S ACIDIC RIBOSOMAL PROTEIN FAMILY MEMBER"/>
    <property type="match status" value="1"/>
</dbReference>
<dbReference type="Pfam" id="PF00428">
    <property type="entry name" value="Ribosomal_60s"/>
    <property type="match status" value="1"/>
</dbReference>
<dbReference type="InterPro" id="IPR027534">
    <property type="entry name" value="Ribosomal_P1/P2"/>
</dbReference>
<dbReference type="AlphaFoldDB" id="A0A7C4JJM9"/>
<evidence type="ECO:0000256" key="3">
    <source>
        <dbReference type="ARBA" id="ARBA00023274"/>
    </source>
</evidence>
<dbReference type="PANTHER" id="PTHR21141:SF5">
    <property type="entry name" value="LARGE RIBOSOMAL SUBUNIT PROTEIN P2"/>
    <property type="match status" value="1"/>
</dbReference>
<dbReference type="GO" id="GO:0022625">
    <property type="term" value="C:cytosolic large ribosomal subunit"/>
    <property type="evidence" value="ECO:0007669"/>
    <property type="project" value="InterPro"/>
</dbReference>
<evidence type="ECO:0000256" key="5">
    <source>
        <dbReference type="SAM" id="MobiDB-lite"/>
    </source>
</evidence>
<dbReference type="InterPro" id="IPR044076">
    <property type="entry name" value="Ribosomal_P2"/>
</dbReference>
<dbReference type="Gene3D" id="1.10.10.1410">
    <property type="match status" value="1"/>
</dbReference>
<evidence type="ECO:0000313" key="7">
    <source>
        <dbReference type="EMBL" id="HGQ64596.1"/>
    </source>
</evidence>
<evidence type="ECO:0000256" key="4">
    <source>
        <dbReference type="HAMAP-Rule" id="MF_01478"/>
    </source>
</evidence>
<sequence>MEYVYATLLLHSAGKDVSEDSLRRILEAAGIAVDDIRLKSFVAALKEINIDEVIKAAVAMPLAPVPATPSTASAGTSAQQAQAKEEKKEEEEKKEAVSEEQLAEGLSALFG</sequence>
<dbReference type="InterPro" id="IPR038716">
    <property type="entry name" value="P1/P2_N_sf"/>
</dbReference>
<dbReference type="FunFam" id="1.10.10.1410:FF:000002">
    <property type="entry name" value="60S acidic ribosomal protein P2"/>
    <property type="match status" value="1"/>
</dbReference>
<protein>
    <recommendedName>
        <fullName evidence="4">Large ribosomal subunit protein P1</fullName>
    </recommendedName>
</protein>
<accession>A0A7C4JJM9</accession>
<evidence type="ECO:0000256" key="1">
    <source>
        <dbReference type="ARBA" id="ARBA00005436"/>
    </source>
</evidence>
<feature type="compositionally biased region" description="Basic and acidic residues" evidence="5">
    <location>
        <begin position="83"/>
        <end position="97"/>
    </location>
</feature>
<comment type="subunit">
    <text evidence="4">Part of the 50S ribosomal subunit. Homodimer, it forms part of the ribosomal stalk which helps the ribosome interact with GTP-bound translation factors. Forms a heptameric L10(L12)2(L12)2(L12)2 complex, where L10 forms an elongated spine to which the L12 dimers bind in a sequential fashion.</text>
</comment>
<evidence type="ECO:0000313" key="6">
    <source>
        <dbReference type="EMBL" id="HGQ35598.1"/>
    </source>
</evidence>